<evidence type="ECO:0000313" key="2">
    <source>
        <dbReference type="Proteomes" id="UP000789405"/>
    </source>
</evidence>
<accession>A0A9N9H6F5</accession>
<gene>
    <name evidence="1" type="ORF">DERYTH_LOCUS10675</name>
</gene>
<keyword evidence="2" id="KW-1185">Reference proteome</keyword>
<organism evidence="1 2">
    <name type="scientific">Dentiscutata erythropus</name>
    <dbReference type="NCBI Taxonomy" id="1348616"/>
    <lineage>
        <taxon>Eukaryota</taxon>
        <taxon>Fungi</taxon>
        <taxon>Fungi incertae sedis</taxon>
        <taxon>Mucoromycota</taxon>
        <taxon>Glomeromycotina</taxon>
        <taxon>Glomeromycetes</taxon>
        <taxon>Diversisporales</taxon>
        <taxon>Gigasporaceae</taxon>
        <taxon>Dentiscutata</taxon>
    </lineage>
</organism>
<dbReference type="AlphaFoldDB" id="A0A9N9H6F5"/>
<dbReference type="EMBL" id="CAJVPY010006314">
    <property type="protein sequence ID" value="CAG8660337.1"/>
    <property type="molecule type" value="Genomic_DNA"/>
</dbReference>
<proteinExistence type="predicted"/>
<sequence>MDHYEQMLNSSLHLKQTRLLGDVVLVSNVEIFGSNINIGELEFISNTENDELVFISNVEDSDLISYMNMQKQYENMQAITE</sequence>
<evidence type="ECO:0000313" key="1">
    <source>
        <dbReference type="EMBL" id="CAG8660337.1"/>
    </source>
</evidence>
<dbReference type="Proteomes" id="UP000789405">
    <property type="component" value="Unassembled WGS sequence"/>
</dbReference>
<comment type="caution">
    <text evidence="1">The sequence shown here is derived from an EMBL/GenBank/DDBJ whole genome shotgun (WGS) entry which is preliminary data.</text>
</comment>
<feature type="non-terminal residue" evidence="1">
    <location>
        <position position="81"/>
    </location>
</feature>
<name>A0A9N9H6F5_9GLOM</name>
<reference evidence="1" key="1">
    <citation type="submission" date="2021-06" db="EMBL/GenBank/DDBJ databases">
        <authorList>
            <person name="Kallberg Y."/>
            <person name="Tangrot J."/>
            <person name="Rosling A."/>
        </authorList>
    </citation>
    <scope>NUCLEOTIDE SEQUENCE</scope>
    <source>
        <strain evidence="1">MA453B</strain>
    </source>
</reference>
<protein>
    <submittedName>
        <fullName evidence="1">19752_t:CDS:1</fullName>
    </submittedName>
</protein>